<keyword evidence="10" id="KW-0067">ATP-binding</keyword>
<comment type="caution">
    <text evidence="16">The sequence shown here is derived from an EMBL/GenBank/DDBJ whole genome shotgun (WGS) entry which is preliminary data.</text>
</comment>
<keyword evidence="11 14" id="KW-1133">Transmembrane helix</keyword>
<evidence type="ECO:0000256" key="12">
    <source>
        <dbReference type="ARBA" id="ARBA00023012"/>
    </source>
</evidence>
<feature type="transmembrane region" description="Helical" evidence="14">
    <location>
        <begin position="173"/>
        <end position="194"/>
    </location>
</feature>
<dbReference type="SUPFAM" id="SSF55874">
    <property type="entry name" value="ATPase domain of HSP90 chaperone/DNA topoisomerase II/histidine kinase"/>
    <property type="match status" value="1"/>
</dbReference>
<dbReference type="PROSITE" id="PS50109">
    <property type="entry name" value="HIS_KIN"/>
    <property type="match status" value="1"/>
</dbReference>
<reference evidence="16" key="1">
    <citation type="submission" date="2020-10" db="EMBL/GenBank/DDBJ databases">
        <authorList>
            <person name="Gilroy R."/>
        </authorList>
    </citation>
    <scope>NUCLEOTIDE SEQUENCE</scope>
    <source>
        <strain evidence="16">11300</strain>
    </source>
</reference>
<keyword evidence="5" id="KW-0597">Phosphoprotein</keyword>
<name>A0A9D1I4C0_9FIRM</name>
<organism evidence="16 17">
    <name type="scientific">Candidatus Fimisoma avicola</name>
    <dbReference type="NCBI Taxonomy" id="2840826"/>
    <lineage>
        <taxon>Bacteria</taxon>
        <taxon>Bacillati</taxon>
        <taxon>Bacillota</taxon>
        <taxon>Clostridia</taxon>
        <taxon>Eubacteriales</taxon>
        <taxon>Candidatus Fimisoma</taxon>
    </lineage>
</organism>
<evidence type="ECO:0000256" key="2">
    <source>
        <dbReference type="ARBA" id="ARBA00004651"/>
    </source>
</evidence>
<dbReference type="Pfam" id="PF02518">
    <property type="entry name" value="HATPase_c"/>
    <property type="match status" value="1"/>
</dbReference>
<dbReference type="GO" id="GO:0005886">
    <property type="term" value="C:plasma membrane"/>
    <property type="evidence" value="ECO:0007669"/>
    <property type="project" value="UniProtKB-SubCell"/>
</dbReference>
<protein>
    <recommendedName>
        <fullName evidence="3">histidine kinase</fullName>
        <ecNumber evidence="3">2.7.13.3</ecNumber>
    </recommendedName>
</protein>
<gene>
    <name evidence="16" type="ORF">IAD16_00850</name>
</gene>
<dbReference type="InterPro" id="IPR003661">
    <property type="entry name" value="HisK_dim/P_dom"/>
</dbReference>
<evidence type="ECO:0000256" key="9">
    <source>
        <dbReference type="ARBA" id="ARBA00022777"/>
    </source>
</evidence>
<evidence type="ECO:0000256" key="1">
    <source>
        <dbReference type="ARBA" id="ARBA00000085"/>
    </source>
</evidence>
<dbReference type="Pfam" id="PF00512">
    <property type="entry name" value="HisKA"/>
    <property type="match status" value="1"/>
</dbReference>
<evidence type="ECO:0000256" key="4">
    <source>
        <dbReference type="ARBA" id="ARBA00022475"/>
    </source>
</evidence>
<evidence type="ECO:0000313" key="16">
    <source>
        <dbReference type="EMBL" id="HIU26913.1"/>
    </source>
</evidence>
<proteinExistence type="predicted"/>
<evidence type="ECO:0000259" key="15">
    <source>
        <dbReference type="PROSITE" id="PS50109"/>
    </source>
</evidence>
<keyword evidence="4" id="KW-1003">Cell membrane</keyword>
<comment type="subcellular location">
    <subcellularLocation>
        <location evidence="2">Cell membrane</location>
        <topology evidence="2">Multi-pass membrane protein</topology>
    </subcellularLocation>
</comment>
<reference evidence="16" key="2">
    <citation type="journal article" date="2021" name="PeerJ">
        <title>Extensive microbial diversity within the chicken gut microbiome revealed by metagenomics and culture.</title>
        <authorList>
            <person name="Gilroy R."/>
            <person name="Ravi A."/>
            <person name="Getino M."/>
            <person name="Pursley I."/>
            <person name="Horton D.L."/>
            <person name="Alikhan N.F."/>
            <person name="Baker D."/>
            <person name="Gharbi K."/>
            <person name="Hall N."/>
            <person name="Watson M."/>
            <person name="Adriaenssens E.M."/>
            <person name="Foster-Nyarko E."/>
            <person name="Jarju S."/>
            <person name="Secka A."/>
            <person name="Antonio M."/>
            <person name="Oren A."/>
            <person name="Chaudhuri R.R."/>
            <person name="La Ragione R."/>
            <person name="Hildebrand F."/>
            <person name="Pallen M.J."/>
        </authorList>
    </citation>
    <scope>NUCLEOTIDE SEQUENCE</scope>
    <source>
        <strain evidence="16">11300</strain>
    </source>
</reference>
<keyword evidence="13 14" id="KW-0472">Membrane</keyword>
<dbReference type="GO" id="GO:0005524">
    <property type="term" value="F:ATP binding"/>
    <property type="evidence" value="ECO:0007669"/>
    <property type="project" value="UniProtKB-KW"/>
</dbReference>
<accession>A0A9D1I4C0</accession>
<dbReference type="InterPro" id="IPR036097">
    <property type="entry name" value="HisK_dim/P_sf"/>
</dbReference>
<dbReference type="PANTHER" id="PTHR45528">
    <property type="entry name" value="SENSOR HISTIDINE KINASE CPXA"/>
    <property type="match status" value="1"/>
</dbReference>
<comment type="catalytic activity">
    <reaction evidence="1">
        <text>ATP + protein L-histidine = ADP + protein N-phospho-L-histidine.</text>
        <dbReference type="EC" id="2.7.13.3"/>
    </reaction>
</comment>
<sequence>MDTRLKNYRRRPVLLGAGMTAESLLAVGLLIAGSIFSAMSTMVWVDEETRSGIDDGYFWYKGVISDQEKFDWLQNLTGIGFVIGAAIFAALLVFLIVLAGRGCRDEEGKPQLTWFDKIWSEAQIAVAVLSIIWIADTVRGCYEIWMGGQWLGIWENMGDQLYNSGMLTPQIEMTYGLTVLLVNCFVTLACFLSLVKKIKLSQFWEKSLLGGAFLAIYRSIKGSDKTLVKVLVVLMAGAFLSAVWILLPVVLVLILVFVPKMVKKFAAIKTGVEEVKNGNLTYKIPVEKDAKGVMGEFDRLAADINDISQASNIAIQNELKTQRMKTDLISNVSHDLKTPLTSMISYIDLLKQEGLDSPNAPEYLEIIDQKTQRLKVLTENLFEAAKASSGAIPVNLEPIDLSSLLTQTLAELEEKLSAKELDIQIHCACDEARIMADGNLMWRVLENLFGNISKYAMPKSRVYVEVRNVEPKNNGAEPMILLEIKNISQDPLNIPAEELMERFKRGDESRNTEGSGLGLAIAKDLVKLMEGIFEISIDGDLFKAAVMMKKAEN</sequence>
<dbReference type="Proteomes" id="UP000824091">
    <property type="component" value="Unassembled WGS sequence"/>
</dbReference>
<keyword evidence="7 14" id="KW-0812">Transmembrane</keyword>
<evidence type="ECO:0000256" key="14">
    <source>
        <dbReference type="SAM" id="Phobius"/>
    </source>
</evidence>
<keyword evidence="6" id="KW-0808">Transferase</keyword>
<dbReference type="InterPro" id="IPR036890">
    <property type="entry name" value="HATPase_C_sf"/>
</dbReference>
<dbReference type="SUPFAM" id="SSF47384">
    <property type="entry name" value="Homodimeric domain of signal transducing histidine kinase"/>
    <property type="match status" value="1"/>
</dbReference>
<evidence type="ECO:0000256" key="11">
    <source>
        <dbReference type="ARBA" id="ARBA00022989"/>
    </source>
</evidence>
<dbReference type="AlphaFoldDB" id="A0A9D1I4C0"/>
<dbReference type="PANTHER" id="PTHR45528:SF1">
    <property type="entry name" value="SENSOR HISTIDINE KINASE CPXA"/>
    <property type="match status" value="1"/>
</dbReference>
<dbReference type="InterPro" id="IPR005467">
    <property type="entry name" value="His_kinase_dom"/>
</dbReference>
<dbReference type="SMART" id="SM00388">
    <property type="entry name" value="HisKA"/>
    <property type="match status" value="1"/>
</dbReference>
<evidence type="ECO:0000256" key="7">
    <source>
        <dbReference type="ARBA" id="ARBA00022692"/>
    </source>
</evidence>
<feature type="transmembrane region" description="Helical" evidence="14">
    <location>
        <begin position="12"/>
        <end position="36"/>
    </location>
</feature>
<evidence type="ECO:0000256" key="13">
    <source>
        <dbReference type="ARBA" id="ARBA00023136"/>
    </source>
</evidence>
<dbReference type="GO" id="GO:0000155">
    <property type="term" value="F:phosphorelay sensor kinase activity"/>
    <property type="evidence" value="ECO:0007669"/>
    <property type="project" value="InterPro"/>
</dbReference>
<keyword evidence="12" id="KW-0902">Two-component regulatory system</keyword>
<feature type="transmembrane region" description="Helical" evidence="14">
    <location>
        <begin position="78"/>
        <end position="98"/>
    </location>
</feature>
<evidence type="ECO:0000256" key="6">
    <source>
        <dbReference type="ARBA" id="ARBA00022679"/>
    </source>
</evidence>
<feature type="transmembrane region" description="Helical" evidence="14">
    <location>
        <begin position="118"/>
        <end position="135"/>
    </location>
</feature>
<evidence type="ECO:0000256" key="5">
    <source>
        <dbReference type="ARBA" id="ARBA00022553"/>
    </source>
</evidence>
<evidence type="ECO:0000256" key="8">
    <source>
        <dbReference type="ARBA" id="ARBA00022741"/>
    </source>
</evidence>
<dbReference type="SMART" id="SM00387">
    <property type="entry name" value="HATPase_c"/>
    <property type="match status" value="1"/>
</dbReference>
<keyword evidence="9 16" id="KW-0418">Kinase</keyword>
<dbReference type="CDD" id="cd00082">
    <property type="entry name" value="HisKA"/>
    <property type="match status" value="1"/>
</dbReference>
<dbReference type="InterPro" id="IPR003594">
    <property type="entry name" value="HATPase_dom"/>
</dbReference>
<evidence type="ECO:0000256" key="3">
    <source>
        <dbReference type="ARBA" id="ARBA00012438"/>
    </source>
</evidence>
<dbReference type="EC" id="2.7.13.3" evidence="3"/>
<evidence type="ECO:0000313" key="17">
    <source>
        <dbReference type="Proteomes" id="UP000824091"/>
    </source>
</evidence>
<feature type="transmembrane region" description="Helical" evidence="14">
    <location>
        <begin position="232"/>
        <end position="258"/>
    </location>
</feature>
<dbReference type="EMBL" id="DVMO01000011">
    <property type="protein sequence ID" value="HIU26913.1"/>
    <property type="molecule type" value="Genomic_DNA"/>
</dbReference>
<dbReference type="Gene3D" id="3.30.565.10">
    <property type="entry name" value="Histidine kinase-like ATPase, C-terminal domain"/>
    <property type="match status" value="1"/>
</dbReference>
<feature type="domain" description="Histidine kinase" evidence="15">
    <location>
        <begin position="331"/>
        <end position="535"/>
    </location>
</feature>
<dbReference type="InterPro" id="IPR050398">
    <property type="entry name" value="HssS/ArlS-like"/>
</dbReference>
<dbReference type="FunFam" id="1.10.287.130:FF:000001">
    <property type="entry name" value="Two-component sensor histidine kinase"/>
    <property type="match status" value="1"/>
</dbReference>
<keyword evidence="8" id="KW-0547">Nucleotide-binding</keyword>
<dbReference type="Gene3D" id="1.10.287.130">
    <property type="match status" value="1"/>
</dbReference>
<evidence type="ECO:0000256" key="10">
    <source>
        <dbReference type="ARBA" id="ARBA00022840"/>
    </source>
</evidence>